<feature type="binding site" evidence="10">
    <location>
        <position position="180"/>
    </location>
    <ligand>
        <name>2-[(2R,5Z)-2-carboxy-4-methylthiazol-5(2H)-ylidene]ethyl phosphate</name>
        <dbReference type="ChEBI" id="CHEBI:62899"/>
    </ligand>
</feature>
<feature type="binding site" evidence="10">
    <location>
        <position position="152"/>
    </location>
    <ligand>
        <name>4-amino-2-methyl-5-(diphosphooxymethyl)pyrimidine</name>
        <dbReference type="ChEBI" id="CHEBI:57841"/>
    </ligand>
</feature>
<proteinExistence type="inferred from homology"/>
<comment type="similarity">
    <text evidence="10 11">Belongs to the thiamine-phosphate synthase family.</text>
</comment>
<accession>A0ABT9NPE9</accession>
<feature type="binding site" evidence="10">
    <location>
        <position position="103"/>
    </location>
    <ligand>
        <name>Mg(2+)</name>
        <dbReference type="ChEBI" id="CHEBI:18420"/>
    </ligand>
</feature>
<feature type="binding site" evidence="10">
    <location>
        <position position="79"/>
    </location>
    <ligand>
        <name>Mg(2+)</name>
        <dbReference type="ChEBI" id="CHEBI:18420"/>
    </ligand>
</feature>
<dbReference type="RefSeq" id="WP_068122175.1">
    <property type="nucleotide sequence ID" value="NZ_CCXJ01000494.1"/>
</dbReference>
<name>A0ABT9NPE9_9ACTN</name>
<dbReference type="EC" id="2.5.1.3" evidence="10"/>
<dbReference type="Pfam" id="PF02581">
    <property type="entry name" value="TMP-TENI"/>
    <property type="match status" value="1"/>
</dbReference>
<feature type="binding site" evidence="10">
    <location>
        <begin position="149"/>
        <end position="151"/>
    </location>
    <ligand>
        <name>2-[(2R,5Z)-2-carboxy-4-methylthiazol-5(2H)-ylidene]ethyl phosphate</name>
        <dbReference type="ChEBI" id="CHEBI:62899"/>
    </ligand>
</feature>
<keyword evidence="6 10" id="KW-0784">Thiamine biosynthesis</keyword>
<evidence type="ECO:0000256" key="7">
    <source>
        <dbReference type="ARBA" id="ARBA00047334"/>
    </source>
</evidence>
<evidence type="ECO:0000313" key="14">
    <source>
        <dbReference type="EMBL" id="MDP9822297.1"/>
    </source>
</evidence>
<gene>
    <name evidence="10" type="primary">thiE</name>
    <name evidence="14" type="ORF">J2S59_002106</name>
</gene>
<evidence type="ECO:0000256" key="12">
    <source>
        <dbReference type="RuleBase" id="RU004253"/>
    </source>
</evidence>
<dbReference type="Proteomes" id="UP001240447">
    <property type="component" value="Unassembled WGS sequence"/>
</dbReference>
<dbReference type="CDD" id="cd00564">
    <property type="entry name" value="TMP_TenI"/>
    <property type="match status" value="1"/>
</dbReference>
<organism evidence="14 15">
    <name type="scientific">Nocardioides massiliensis</name>
    <dbReference type="NCBI Taxonomy" id="1325935"/>
    <lineage>
        <taxon>Bacteria</taxon>
        <taxon>Bacillati</taxon>
        <taxon>Actinomycetota</taxon>
        <taxon>Actinomycetes</taxon>
        <taxon>Propionibacteriales</taxon>
        <taxon>Nocardioidaceae</taxon>
        <taxon>Nocardioides</taxon>
    </lineage>
</organism>
<evidence type="ECO:0000256" key="3">
    <source>
        <dbReference type="ARBA" id="ARBA00022679"/>
    </source>
</evidence>
<evidence type="ECO:0000256" key="2">
    <source>
        <dbReference type="ARBA" id="ARBA00005165"/>
    </source>
</evidence>
<evidence type="ECO:0000313" key="15">
    <source>
        <dbReference type="Proteomes" id="UP001240447"/>
    </source>
</evidence>
<dbReference type="EMBL" id="JAUSQM010000001">
    <property type="protein sequence ID" value="MDP9822297.1"/>
    <property type="molecule type" value="Genomic_DNA"/>
</dbReference>
<comment type="cofactor">
    <cofactor evidence="10">
        <name>Mg(2+)</name>
        <dbReference type="ChEBI" id="CHEBI:18420"/>
    </cofactor>
    <text evidence="10">Binds 1 Mg(2+) ion per subunit.</text>
</comment>
<evidence type="ECO:0000256" key="5">
    <source>
        <dbReference type="ARBA" id="ARBA00022842"/>
    </source>
</evidence>
<dbReference type="PANTHER" id="PTHR20857">
    <property type="entry name" value="THIAMINE-PHOSPHATE PYROPHOSPHORYLASE"/>
    <property type="match status" value="1"/>
</dbReference>
<dbReference type="HAMAP" id="MF_00097">
    <property type="entry name" value="TMP_synthase"/>
    <property type="match status" value="1"/>
</dbReference>
<dbReference type="PANTHER" id="PTHR20857:SF15">
    <property type="entry name" value="THIAMINE-PHOSPHATE SYNTHASE"/>
    <property type="match status" value="1"/>
</dbReference>
<comment type="catalytic activity">
    <reaction evidence="9 10 11">
        <text>2-[(2R,5Z)-2-carboxy-4-methylthiazol-5(2H)-ylidene]ethyl phosphate + 4-amino-2-methyl-5-(diphosphooxymethyl)pyrimidine + 2 H(+) = thiamine phosphate + CO2 + diphosphate</text>
        <dbReference type="Rhea" id="RHEA:47844"/>
        <dbReference type="ChEBI" id="CHEBI:15378"/>
        <dbReference type="ChEBI" id="CHEBI:16526"/>
        <dbReference type="ChEBI" id="CHEBI:33019"/>
        <dbReference type="ChEBI" id="CHEBI:37575"/>
        <dbReference type="ChEBI" id="CHEBI:57841"/>
        <dbReference type="ChEBI" id="CHEBI:62899"/>
        <dbReference type="EC" id="2.5.1.3"/>
    </reaction>
</comment>
<comment type="catalytic activity">
    <reaction evidence="7 10 11">
        <text>4-methyl-5-(2-phosphooxyethyl)-thiazole + 4-amino-2-methyl-5-(diphosphooxymethyl)pyrimidine + H(+) = thiamine phosphate + diphosphate</text>
        <dbReference type="Rhea" id="RHEA:22328"/>
        <dbReference type="ChEBI" id="CHEBI:15378"/>
        <dbReference type="ChEBI" id="CHEBI:33019"/>
        <dbReference type="ChEBI" id="CHEBI:37575"/>
        <dbReference type="ChEBI" id="CHEBI:57841"/>
        <dbReference type="ChEBI" id="CHEBI:58296"/>
        <dbReference type="EC" id="2.5.1.3"/>
    </reaction>
</comment>
<keyword evidence="5 10" id="KW-0460">Magnesium</keyword>
<feature type="domain" description="Thiamine phosphate synthase/TenI" evidence="13">
    <location>
        <begin position="11"/>
        <end position="203"/>
    </location>
</feature>
<keyword evidence="3 10" id="KW-0808">Transferase</keyword>
<feature type="binding site" evidence="10">
    <location>
        <begin position="47"/>
        <end position="51"/>
    </location>
    <ligand>
        <name>4-amino-2-methyl-5-(diphosphooxymethyl)pyrimidine</name>
        <dbReference type="ChEBI" id="CHEBI:57841"/>
    </ligand>
</feature>
<dbReference type="InterPro" id="IPR036206">
    <property type="entry name" value="ThiamineP_synth_sf"/>
</dbReference>
<protein>
    <recommendedName>
        <fullName evidence="10">Thiamine-phosphate synthase</fullName>
        <shortName evidence="10">TP synthase</shortName>
        <shortName evidence="10">TPS</shortName>
        <ecNumber evidence="10">2.5.1.3</ecNumber>
    </recommendedName>
    <alternativeName>
        <fullName evidence="10">Thiamine-phosphate pyrophosphorylase</fullName>
        <shortName evidence="10">TMP pyrophosphorylase</shortName>
        <shortName evidence="10">TMP-PPase</shortName>
    </alternativeName>
</protein>
<keyword evidence="4 10" id="KW-0479">Metal-binding</keyword>
<comment type="caution">
    <text evidence="14">The sequence shown here is derived from an EMBL/GenBank/DDBJ whole genome shotgun (WGS) entry which is preliminary data.</text>
</comment>
<dbReference type="Gene3D" id="3.20.20.70">
    <property type="entry name" value="Aldolase class I"/>
    <property type="match status" value="1"/>
</dbReference>
<sequence length="226" mass="22364">MRRPPLDLSVYLVADLGVLDRLGRDAVDVVTAAVDAAETDSAVSVVQLRAKERGARDQVTLACALAAALPAGVPLIVNDRVDVALAARARGAGVAGVHLGQNDLDPTDARLLLGPDAVLGLSTSTAAQVRAACAAGVVDYLGLGAFRSTSTKPDAPAPLGLQGLSELVAHSTLPTVAIGGLDAPDASAVRGAGADGIAVVSAVCAAASPAAAAGRLRAAWGGEESR</sequence>
<feature type="binding site" evidence="10">
    <location>
        <begin position="200"/>
        <end position="201"/>
    </location>
    <ligand>
        <name>2-[(2R,5Z)-2-carboxy-4-methylthiazol-5(2H)-ylidene]ethyl phosphate</name>
        <dbReference type="ChEBI" id="CHEBI:62899"/>
    </ligand>
</feature>
<feature type="binding site" evidence="10">
    <location>
        <position position="78"/>
    </location>
    <ligand>
        <name>4-amino-2-methyl-5-(diphosphooxymethyl)pyrimidine</name>
        <dbReference type="ChEBI" id="CHEBI:57841"/>
    </ligand>
</feature>
<dbReference type="SUPFAM" id="SSF51391">
    <property type="entry name" value="Thiamin phosphate synthase"/>
    <property type="match status" value="1"/>
</dbReference>
<evidence type="ECO:0000256" key="9">
    <source>
        <dbReference type="ARBA" id="ARBA00047883"/>
    </source>
</evidence>
<dbReference type="GO" id="GO:0004789">
    <property type="term" value="F:thiamine-phosphate diphosphorylase activity"/>
    <property type="evidence" value="ECO:0007669"/>
    <property type="project" value="UniProtKB-EC"/>
</dbReference>
<evidence type="ECO:0000259" key="13">
    <source>
        <dbReference type="Pfam" id="PF02581"/>
    </source>
</evidence>
<evidence type="ECO:0000256" key="11">
    <source>
        <dbReference type="RuleBase" id="RU003826"/>
    </source>
</evidence>
<comment type="pathway">
    <text evidence="2 10 12">Cofactor biosynthesis; thiamine diphosphate biosynthesis; thiamine phosphate from 4-amino-2-methyl-5-diphosphomethylpyrimidine and 4-methyl-5-(2-phosphoethyl)-thiazole: step 1/1.</text>
</comment>
<dbReference type="InterPro" id="IPR013785">
    <property type="entry name" value="Aldolase_TIM"/>
</dbReference>
<keyword evidence="15" id="KW-1185">Reference proteome</keyword>
<evidence type="ECO:0000256" key="6">
    <source>
        <dbReference type="ARBA" id="ARBA00022977"/>
    </source>
</evidence>
<dbReference type="InterPro" id="IPR034291">
    <property type="entry name" value="TMP_synthase"/>
</dbReference>
<feature type="binding site" evidence="10">
    <location>
        <position position="122"/>
    </location>
    <ligand>
        <name>4-amino-2-methyl-5-(diphosphooxymethyl)pyrimidine</name>
        <dbReference type="ChEBI" id="CHEBI:57841"/>
    </ligand>
</feature>
<evidence type="ECO:0000256" key="1">
    <source>
        <dbReference type="ARBA" id="ARBA00003814"/>
    </source>
</evidence>
<dbReference type="InterPro" id="IPR022998">
    <property type="entry name" value="ThiamineP_synth_TenI"/>
</dbReference>
<evidence type="ECO:0000256" key="4">
    <source>
        <dbReference type="ARBA" id="ARBA00022723"/>
    </source>
</evidence>
<comment type="function">
    <text evidence="1 10">Condenses 4-methyl-5-(beta-hydroxyethyl)thiazole monophosphate (THZ-P) and 2-methyl-4-amino-5-hydroxymethyl pyrimidine pyrophosphate (HMP-PP) to form thiamine monophosphate (TMP).</text>
</comment>
<comment type="catalytic activity">
    <reaction evidence="8 10 11">
        <text>2-(2-carboxy-4-methylthiazol-5-yl)ethyl phosphate + 4-amino-2-methyl-5-(diphosphooxymethyl)pyrimidine + 2 H(+) = thiamine phosphate + CO2 + diphosphate</text>
        <dbReference type="Rhea" id="RHEA:47848"/>
        <dbReference type="ChEBI" id="CHEBI:15378"/>
        <dbReference type="ChEBI" id="CHEBI:16526"/>
        <dbReference type="ChEBI" id="CHEBI:33019"/>
        <dbReference type="ChEBI" id="CHEBI:37575"/>
        <dbReference type="ChEBI" id="CHEBI:57841"/>
        <dbReference type="ChEBI" id="CHEBI:62890"/>
        <dbReference type="EC" id="2.5.1.3"/>
    </reaction>
</comment>
<evidence type="ECO:0000256" key="10">
    <source>
        <dbReference type="HAMAP-Rule" id="MF_00097"/>
    </source>
</evidence>
<reference evidence="14 15" key="1">
    <citation type="submission" date="2023-07" db="EMBL/GenBank/DDBJ databases">
        <title>Sequencing the genomes of 1000 actinobacteria strains.</title>
        <authorList>
            <person name="Klenk H.-P."/>
        </authorList>
    </citation>
    <scope>NUCLEOTIDE SEQUENCE [LARGE SCALE GENOMIC DNA]</scope>
    <source>
        <strain evidence="14 15">GD13</strain>
    </source>
</reference>
<evidence type="ECO:0000256" key="8">
    <source>
        <dbReference type="ARBA" id="ARBA00047851"/>
    </source>
</evidence>
<dbReference type="NCBIfam" id="TIGR00693">
    <property type="entry name" value="thiE"/>
    <property type="match status" value="1"/>
</dbReference>